<feature type="repeat" description="TPR" evidence="1">
    <location>
        <begin position="974"/>
        <end position="1007"/>
    </location>
</feature>
<proteinExistence type="predicted"/>
<feature type="repeat" description="TPR" evidence="1">
    <location>
        <begin position="1054"/>
        <end position="1087"/>
    </location>
</feature>
<dbReference type="RefSeq" id="WP_012228426.1">
    <property type="nucleotide sequence ID" value="NZ_HG422565.1"/>
</dbReference>
<dbReference type="STRING" id="1229780.BN381_390021"/>
<dbReference type="PANTHER" id="PTHR47691:SF3">
    <property type="entry name" value="HTH-TYPE TRANSCRIPTIONAL REGULATOR RV0890C-RELATED"/>
    <property type="match status" value="1"/>
</dbReference>
<dbReference type="OrthoDB" id="135224at2"/>
<dbReference type="PROSITE" id="PS50005">
    <property type="entry name" value="TPR"/>
    <property type="match status" value="4"/>
</dbReference>
<organism evidence="3 4">
    <name type="scientific">Candidatus Neomicrothrix parvicella RN1</name>
    <dbReference type="NCBI Taxonomy" id="1229780"/>
    <lineage>
        <taxon>Bacteria</taxon>
        <taxon>Bacillati</taxon>
        <taxon>Actinomycetota</taxon>
        <taxon>Acidimicrobiia</taxon>
        <taxon>Acidimicrobiales</taxon>
        <taxon>Microthrixaceae</taxon>
        <taxon>Candidatus Neomicrothrix</taxon>
    </lineage>
</organism>
<dbReference type="SMART" id="SM00028">
    <property type="entry name" value="TPR"/>
    <property type="match status" value="7"/>
</dbReference>
<dbReference type="eggNOG" id="COG0457">
    <property type="taxonomic scope" value="Bacteria"/>
</dbReference>
<dbReference type="AlphaFoldDB" id="R4Z0G3"/>
<sequence>MADRLIVDLFGDGRVGVSRQLHGEVAPTPGPDPVELVVPLSEKDLGELAWYLERYLVAPFGVYEDRGPEIADRLVGWGEALFGSVFGGGGARDAYRSVRDRDRGVGLEIDIRSDDPGLLGLPWELMVDPERSRRLVTTAESFNRMLLTANLEPMAQVAGEGLRVLMVIARPAGLADVDYGMIARPLLERLEAVRGRVTLEVLRPPTLEQLEQRLGEAADAGVPFHVVHFDGHGALGEAPGGGSPSMYDGAEGQLLFEDSGGAGSLVSATQFAQVVRAGGVPVVVLNACQSGALGEVIESAVATRVLKEGAVSSVVAMSYSVYAVAAAEFMAAFYDGLFAGDPVGVAVTKGRRRLERRPGRPSPKGDMALADWVVPVHYVRGDVSFPHLKAAPAAAGRHDFELDAILDKIDNGPEGADVLAARDGVFVGRDDSFFELEAVCAHERVGIIVGPAGTGKTEVAKAFGRWRRDTGALDHPDGVFFMSFEPGVASFGLDGVINTIGTRLFPTQFHQLDREHREEVVVSVLRDHRFLVVWDNFESVHSMPDPHQATATLNDNERTRLKKFVDQIGAPDGKTTLLITSRSPEPWLETTPRRLGLGGLGERAADAYTDHLLNRLPNAQARRKQRAFGELKQWLHGHPLSMRLILPQLEVTDPANLLDALKGNSELPAGFEADQGRTESLGASIHYSLVQLDDTTRQLLPAVALFESVVDAEVLRVFSASEQVPERFAGIDTGQWIQALDAAAATGLLTPLGANTYSIHPALPAYLHAQWKLDATDQFETEHNTATNALLGAHAAFGTWLHTEIETGRAGLAFALIDWQRRTMTKLIRHALNTSQWDACQNVLQPLDDYFDVRGLDEEARAVVDLVRTATEKPAGQSPVLDSEDGKLWLFAVGSEANRQLRRQQLDAAYQTYDDLRVALENSPKSSTQQRYLANQYHQLGIVAQKRGDLDQADGWYRKSLTTFEELDNRPGMATSYHQLGNVAQDRGDLDQADDWYRKSLTIREELGNRPGMAESYHQLGIVAQKRGDLDEADDWYRKSLTILEELGDRPGMATSYHQLGNVAQERGDLDQADDWYRKSLTIKEKLGNRPGMASSYHQLGIVAQDRGALDQADDWYRKSLTIFEELGNRPGMARSYHQLGIVAYLRGDLDQADGWYRKSLAIKEELGSIGQGVTLALRGLLAEEQDRINEAFGYAIRAVALFEEFPHRSSGSAPAQLARLTSQHGDTALRDAWTATTGNQIPADVFNWIAEQDKGATDE</sequence>
<dbReference type="HOGENOM" id="CLU_006232_0_0_11"/>
<name>R4Z0G3_9ACTN</name>
<dbReference type="InterPro" id="IPR024983">
    <property type="entry name" value="CHAT_dom"/>
</dbReference>
<keyword evidence="4" id="KW-1185">Reference proteome</keyword>
<accession>R4Z0G3</accession>
<dbReference type="SUPFAM" id="SSF48452">
    <property type="entry name" value="TPR-like"/>
    <property type="match status" value="2"/>
</dbReference>
<dbReference type="InterPro" id="IPR027417">
    <property type="entry name" value="P-loop_NTPase"/>
</dbReference>
<dbReference type="Pfam" id="PF12770">
    <property type="entry name" value="CHAT"/>
    <property type="match status" value="1"/>
</dbReference>
<dbReference type="InterPro" id="IPR011990">
    <property type="entry name" value="TPR-like_helical_dom_sf"/>
</dbReference>
<dbReference type="Pfam" id="PF13424">
    <property type="entry name" value="TPR_12"/>
    <property type="match status" value="3"/>
</dbReference>
<feature type="domain" description="CHAT" evidence="2">
    <location>
        <begin position="113"/>
        <end position="359"/>
    </location>
</feature>
<evidence type="ECO:0000256" key="1">
    <source>
        <dbReference type="PROSITE-ProRule" id="PRU00339"/>
    </source>
</evidence>
<dbReference type="EMBL" id="CANL01000033">
    <property type="protein sequence ID" value="CCM64384.1"/>
    <property type="molecule type" value="Genomic_DNA"/>
</dbReference>
<keyword evidence="1" id="KW-0802">TPR repeat</keyword>
<gene>
    <name evidence="3" type="ORF">BN381_390021</name>
</gene>
<dbReference type="SUPFAM" id="SSF52540">
    <property type="entry name" value="P-loop containing nucleoside triphosphate hydrolases"/>
    <property type="match status" value="1"/>
</dbReference>
<reference evidence="3 4" key="1">
    <citation type="journal article" date="2013" name="ISME J.">
        <title>Metabolic model for the filamentous 'Candidatus Microthrix parvicella' based on genomic and metagenomic analyses.</title>
        <authorList>
            <person name="Jon McIlroy S."/>
            <person name="Kristiansen R."/>
            <person name="Albertsen M."/>
            <person name="Michael Karst S."/>
            <person name="Rossetti S."/>
            <person name="Lund Nielsen J."/>
            <person name="Tandoi V."/>
            <person name="James Seviour R."/>
            <person name="Nielsen P.H."/>
        </authorList>
    </citation>
    <scope>NUCLEOTIDE SEQUENCE [LARGE SCALE GENOMIC DNA]</scope>
    <source>
        <strain evidence="3 4">RN1</strain>
    </source>
</reference>
<dbReference type="Gene3D" id="3.40.50.300">
    <property type="entry name" value="P-loop containing nucleotide triphosphate hydrolases"/>
    <property type="match status" value="1"/>
</dbReference>
<dbReference type="Proteomes" id="UP000018291">
    <property type="component" value="Unassembled WGS sequence"/>
</dbReference>
<protein>
    <submittedName>
        <fullName evidence="3">Putative Tetratricopeptide TPR_2 repeat protein</fullName>
    </submittedName>
</protein>
<comment type="caution">
    <text evidence="3">The sequence shown here is derived from an EMBL/GenBank/DDBJ whole genome shotgun (WGS) entry which is preliminary data.</text>
</comment>
<evidence type="ECO:0000313" key="4">
    <source>
        <dbReference type="Proteomes" id="UP000018291"/>
    </source>
</evidence>
<feature type="repeat" description="TPR" evidence="1">
    <location>
        <begin position="1134"/>
        <end position="1167"/>
    </location>
</feature>
<evidence type="ECO:0000313" key="3">
    <source>
        <dbReference type="EMBL" id="CCM64384.1"/>
    </source>
</evidence>
<dbReference type="Gene3D" id="1.25.40.10">
    <property type="entry name" value="Tetratricopeptide repeat domain"/>
    <property type="match status" value="1"/>
</dbReference>
<evidence type="ECO:0000259" key="2">
    <source>
        <dbReference type="Pfam" id="PF12770"/>
    </source>
</evidence>
<feature type="repeat" description="TPR" evidence="1">
    <location>
        <begin position="1014"/>
        <end position="1047"/>
    </location>
</feature>
<dbReference type="InterPro" id="IPR019734">
    <property type="entry name" value="TPR_rpt"/>
</dbReference>
<dbReference type="PANTHER" id="PTHR47691">
    <property type="entry name" value="REGULATOR-RELATED"/>
    <property type="match status" value="1"/>
</dbReference>